<keyword evidence="4" id="KW-0808">Transferase</keyword>
<keyword evidence="15" id="KW-1185">Reference proteome</keyword>
<protein>
    <recommendedName>
        <fullName evidence="16">SP-RING-type domain-containing protein</fullName>
    </recommendedName>
</protein>
<dbReference type="RefSeq" id="XP_038777043.1">
    <property type="nucleotide sequence ID" value="XM_038921115.1"/>
</dbReference>
<keyword evidence="5" id="KW-0479">Metal-binding</keyword>
<sequence>MSNIKDESKSDNTASEDDLEEEEVRSFKLPEYFPITRKTKSKLRSLTAWKTGNRREKMRHKCMDCVKKATEGYISIVLEKNAERLANKDMTKSEFDEARRKLYKQDLEINRLRTIMKNIKDTDVKDVNFIYAFGSMKADIMERDEPALTISNMPLYQRVSSGAQDQVYDHLKSKLRSGMVSENADTQAVKDYRDFEHQLFVTINPTEPVPFLHDVSEGDNDIEVEGGKVSLLCPISHDLIEDPVINPKCGHTYDKTSVANYLRNSNQCPVCPTELRRQDLIEDKLMKQRLVCYARDVKIFKERNIKMDEAEDKL</sequence>
<gene>
    <name evidence="14" type="ORF">FOA43_000789</name>
</gene>
<dbReference type="SMART" id="SM00504">
    <property type="entry name" value="Ubox"/>
    <property type="match status" value="1"/>
</dbReference>
<evidence type="ECO:0000256" key="2">
    <source>
        <dbReference type="ARBA" id="ARBA00004718"/>
    </source>
</evidence>
<accession>A0A875RXU6</accession>
<dbReference type="PROSITE" id="PS51044">
    <property type="entry name" value="ZF_SP_RING"/>
    <property type="match status" value="1"/>
</dbReference>
<organism evidence="14 15">
    <name type="scientific">Eeniella nana</name>
    <name type="common">Yeast</name>
    <name type="synonym">Brettanomyces nanus</name>
    <dbReference type="NCBI Taxonomy" id="13502"/>
    <lineage>
        <taxon>Eukaryota</taxon>
        <taxon>Fungi</taxon>
        <taxon>Dikarya</taxon>
        <taxon>Ascomycota</taxon>
        <taxon>Saccharomycotina</taxon>
        <taxon>Pichiomycetes</taxon>
        <taxon>Pichiales</taxon>
        <taxon>Pichiaceae</taxon>
        <taxon>Brettanomyces</taxon>
    </lineage>
</organism>
<feature type="region of interest" description="Disordered" evidence="11">
    <location>
        <begin position="1"/>
        <end position="22"/>
    </location>
</feature>
<keyword evidence="7" id="KW-0833">Ubl conjugation pathway</keyword>
<dbReference type="GO" id="GO:0016567">
    <property type="term" value="P:protein ubiquitination"/>
    <property type="evidence" value="ECO:0007669"/>
    <property type="project" value="InterPro"/>
</dbReference>
<dbReference type="Proteomes" id="UP000662931">
    <property type="component" value="Chromosome 1"/>
</dbReference>
<dbReference type="GO" id="GO:0004842">
    <property type="term" value="F:ubiquitin-protein transferase activity"/>
    <property type="evidence" value="ECO:0007669"/>
    <property type="project" value="InterPro"/>
</dbReference>
<dbReference type="AlphaFoldDB" id="A0A875RXU6"/>
<comment type="subcellular location">
    <subcellularLocation>
        <location evidence="1">Nucleus</location>
    </subcellularLocation>
</comment>
<dbReference type="GO" id="GO:0005634">
    <property type="term" value="C:nucleus"/>
    <property type="evidence" value="ECO:0007669"/>
    <property type="project" value="UniProtKB-SubCell"/>
</dbReference>
<comment type="similarity">
    <text evidence="3">Belongs to the NSE2 family.</text>
</comment>
<dbReference type="InterPro" id="IPR003613">
    <property type="entry name" value="Ubox_domain"/>
</dbReference>
<evidence type="ECO:0000313" key="15">
    <source>
        <dbReference type="Proteomes" id="UP000662931"/>
    </source>
</evidence>
<dbReference type="CDD" id="cd16651">
    <property type="entry name" value="SPL-RING_NSE2"/>
    <property type="match status" value="1"/>
</dbReference>
<dbReference type="InterPro" id="IPR013083">
    <property type="entry name" value="Znf_RING/FYVE/PHD"/>
</dbReference>
<keyword evidence="6 10" id="KW-0863">Zinc-finger</keyword>
<comment type="pathway">
    <text evidence="2">Protein modification; protein sumoylation.</text>
</comment>
<dbReference type="PANTHER" id="PTHR21330:SF1">
    <property type="entry name" value="E3 SUMO-PROTEIN LIGASE NSE2"/>
    <property type="match status" value="1"/>
</dbReference>
<dbReference type="Gene3D" id="3.30.40.10">
    <property type="entry name" value="Zinc/RING finger domain, C3HC4 (zinc finger)"/>
    <property type="match status" value="1"/>
</dbReference>
<dbReference type="GO" id="GO:0000724">
    <property type="term" value="P:double-strand break repair via homologous recombination"/>
    <property type="evidence" value="ECO:0007669"/>
    <property type="project" value="InterPro"/>
</dbReference>
<evidence type="ECO:0000256" key="3">
    <source>
        <dbReference type="ARBA" id="ARBA00008212"/>
    </source>
</evidence>
<feature type="domain" description="SP-RING-type" evidence="12">
    <location>
        <begin position="218"/>
        <end position="295"/>
    </location>
</feature>
<proteinExistence type="inferred from homology"/>
<feature type="compositionally biased region" description="Basic and acidic residues" evidence="11">
    <location>
        <begin position="1"/>
        <end position="10"/>
    </location>
</feature>
<dbReference type="GO" id="GO:0061665">
    <property type="term" value="F:SUMO ligase activity"/>
    <property type="evidence" value="ECO:0007669"/>
    <property type="project" value="TreeGrafter"/>
</dbReference>
<name>A0A875RXU6_EENNA</name>
<feature type="domain" description="U-box" evidence="13">
    <location>
        <begin position="226"/>
        <end position="300"/>
    </location>
</feature>
<dbReference type="PANTHER" id="PTHR21330">
    <property type="entry name" value="E3 SUMO-PROTEIN LIGASE NSE2"/>
    <property type="match status" value="1"/>
</dbReference>
<evidence type="ECO:0000259" key="12">
    <source>
        <dbReference type="PROSITE" id="PS51044"/>
    </source>
</evidence>
<dbReference type="GeneID" id="62194190"/>
<evidence type="ECO:0000256" key="10">
    <source>
        <dbReference type="PROSITE-ProRule" id="PRU00452"/>
    </source>
</evidence>
<dbReference type="SUPFAM" id="SSF57850">
    <property type="entry name" value="RING/U-box"/>
    <property type="match status" value="1"/>
</dbReference>
<evidence type="ECO:0008006" key="16">
    <source>
        <dbReference type="Google" id="ProtNLM"/>
    </source>
</evidence>
<evidence type="ECO:0000256" key="8">
    <source>
        <dbReference type="ARBA" id="ARBA00022833"/>
    </source>
</evidence>
<evidence type="ECO:0000256" key="5">
    <source>
        <dbReference type="ARBA" id="ARBA00022723"/>
    </source>
</evidence>
<evidence type="ECO:0000256" key="6">
    <source>
        <dbReference type="ARBA" id="ARBA00022771"/>
    </source>
</evidence>
<dbReference type="KEGG" id="bnn:FOA43_000789"/>
<dbReference type="Gene3D" id="1.20.120.1010">
    <property type="match status" value="1"/>
</dbReference>
<dbReference type="InterPro" id="IPR004181">
    <property type="entry name" value="Znf_MIZ"/>
</dbReference>
<dbReference type="EMBL" id="CP064812">
    <property type="protein sequence ID" value="QPG73478.1"/>
    <property type="molecule type" value="Genomic_DNA"/>
</dbReference>
<dbReference type="Pfam" id="PF11789">
    <property type="entry name" value="zf-Nse"/>
    <property type="match status" value="1"/>
</dbReference>
<evidence type="ECO:0000256" key="1">
    <source>
        <dbReference type="ARBA" id="ARBA00004123"/>
    </source>
</evidence>
<evidence type="ECO:0000256" key="11">
    <source>
        <dbReference type="SAM" id="MobiDB-lite"/>
    </source>
</evidence>
<dbReference type="OrthoDB" id="756301at2759"/>
<dbReference type="UniPathway" id="UPA00886"/>
<dbReference type="GO" id="GO:0030915">
    <property type="term" value="C:Smc5-Smc6 complex"/>
    <property type="evidence" value="ECO:0007669"/>
    <property type="project" value="InterPro"/>
</dbReference>
<dbReference type="GO" id="GO:0016925">
    <property type="term" value="P:protein sumoylation"/>
    <property type="evidence" value="ECO:0007669"/>
    <property type="project" value="UniProtKB-UniPathway"/>
</dbReference>
<keyword evidence="8" id="KW-0862">Zinc</keyword>
<evidence type="ECO:0000256" key="4">
    <source>
        <dbReference type="ARBA" id="ARBA00022679"/>
    </source>
</evidence>
<dbReference type="PROSITE" id="PS51698">
    <property type="entry name" value="U_BOX"/>
    <property type="match status" value="1"/>
</dbReference>
<reference evidence="14" key="1">
    <citation type="submission" date="2020-10" db="EMBL/GenBank/DDBJ databases">
        <authorList>
            <person name="Roach M.J.R."/>
        </authorList>
    </citation>
    <scope>NUCLEOTIDE SEQUENCE</scope>
    <source>
        <strain evidence="14">CBS 1945</strain>
    </source>
</reference>
<dbReference type="InterPro" id="IPR026846">
    <property type="entry name" value="Nse2(Mms21)"/>
</dbReference>
<keyword evidence="9" id="KW-0539">Nucleus</keyword>
<evidence type="ECO:0000256" key="7">
    <source>
        <dbReference type="ARBA" id="ARBA00022786"/>
    </source>
</evidence>
<evidence type="ECO:0000259" key="13">
    <source>
        <dbReference type="PROSITE" id="PS51698"/>
    </source>
</evidence>
<evidence type="ECO:0000256" key="9">
    <source>
        <dbReference type="ARBA" id="ARBA00023242"/>
    </source>
</evidence>
<evidence type="ECO:0000313" key="14">
    <source>
        <dbReference type="EMBL" id="QPG73478.1"/>
    </source>
</evidence>
<dbReference type="GO" id="GO:0008270">
    <property type="term" value="F:zinc ion binding"/>
    <property type="evidence" value="ECO:0007669"/>
    <property type="project" value="UniProtKB-KW"/>
</dbReference>